<reference evidence="2 3" key="1">
    <citation type="submission" date="2020-11" db="EMBL/GenBank/DDBJ databases">
        <authorList>
            <person name="Wallbank WR R."/>
            <person name="Pardo Diaz C."/>
            <person name="Kozak K."/>
            <person name="Martin S."/>
            <person name="Jiggins C."/>
            <person name="Moest M."/>
            <person name="Warren A I."/>
            <person name="Generalovic N T."/>
            <person name="Byers J.R.P. K."/>
            <person name="Montejo-Kovacevich G."/>
            <person name="Yen C E."/>
        </authorList>
    </citation>
    <scope>NUCLEOTIDE SEQUENCE [LARGE SCALE GENOMIC DNA]</scope>
</reference>
<sequence length="153" mass="17504">MESPKPEEKTTALGLLRKVWHHRKLLIIEPLLLCWLLPSCLLIVAVQNLALEKACRVNLGYDADVCKSMLDKELYGIDCDALGLTEESNETMMVNDTPPMPENITILTDLNHTVCKAEIETQKQVTYINAIRGPMYTVGDRYYFFHMNFSNRI</sequence>
<dbReference type="OrthoDB" id="3026777at2759"/>
<evidence type="ECO:0000313" key="3">
    <source>
        <dbReference type="Proteomes" id="UP000594454"/>
    </source>
</evidence>
<proteinExistence type="predicted"/>
<dbReference type="AlphaFoldDB" id="A0A7R8UBM8"/>
<dbReference type="InParanoid" id="A0A7R8UBM8"/>
<gene>
    <name evidence="2" type="ORF">HERILL_LOCUS1058</name>
</gene>
<feature type="transmembrane region" description="Helical" evidence="1">
    <location>
        <begin position="25"/>
        <end position="46"/>
    </location>
</feature>
<dbReference type="EMBL" id="LR899009">
    <property type="protein sequence ID" value="CAD7077738.1"/>
    <property type="molecule type" value="Genomic_DNA"/>
</dbReference>
<name>A0A7R8UBM8_HERIL</name>
<dbReference type="Proteomes" id="UP000594454">
    <property type="component" value="Chromosome 1"/>
</dbReference>
<keyword evidence="1" id="KW-0812">Transmembrane</keyword>
<keyword evidence="3" id="KW-1185">Reference proteome</keyword>
<accession>A0A7R8UBM8</accession>
<protein>
    <submittedName>
        <fullName evidence="2">Uncharacterized protein</fullName>
    </submittedName>
</protein>
<evidence type="ECO:0000256" key="1">
    <source>
        <dbReference type="SAM" id="Phobius"/>
    </source>
</evidence>
<keyword evidence="1" id="KW-0472">Membrane</keyword>
<evidence type="ECO:0000313" key="2">
    <source>
        <dbReference type="EMBL" id="CAD7077738.1"/>
    </source>
</evidence>
<organism evidence="2 3">
    <name type="scientific">Hermetia illucens</name>
    <name type="common">Black soldier fly</name>
    <dbReference type="NCBI Taxonomy" id="343691"/>
    <lineage>
        <taxon>Eukaryota</taxon>
        <taxon>Metazoa</taxon>
        <taxon>Ecdysozoa</taxon>
        <taxon>Arthropoda</taxon>
        <taxon>Hexapoda</taxon>
        <taxon>Insecta</taxon>
        <taxon>Pterygota</taxon>
        <taxon>Neoptera</taxon>
        <taxon>Endopterygota</taxon>
        <taxon>Diptera</taxon>
        <taxon>Brachycera</taxon>
        <taxon>Stratiomyomorpha</taxon>
        <taxon>Stratiomyidae</taxon>
        <taxon>Hermetiinae</taxon>
        <taxon>Hermetia</taxon>
    </lineage>
</organism>
<keyword evidence="1" id="KW-1133">Transmembrane helix</keyword>